<name>A0A919JCH9_9ACTN</name>
<evidence type="ECO:0000313" key="2">
    <source>
        <dbReference type="EMBL" id="GIE46845.1"/>
    </source>
</evidence>
<feature type="domain" description="Thiopeptide-type bacteriocin biosynthesis" evidence="1">
    <location>
        <begin position="3"/>
        <end position="333"/>
    </location>
</feature>
<dbReference type="RefSeq" id="WP_203763628.1">
    <property type="nucleotide sequence ID" value="NZ_BAAAYJ010000088.1"/>
</dbReference>
<evidence type="ECO:0000313" key="3">
    <source>
        <dbReference type="Proteomes" id="UP000647172"/>
    </source>
</evidence>
<accession>A0A919JCH9</accession>
<dbReference type="NCBIfam" id="NF045556">
    <property type="entry name" value="TbtD_PbtD_pyrid"/>
    <property type="match status" value="1"/>
</dbReference>
<proteinExistence type="predicted"/>
<reference evidence="2" key="1">
    <citation type="submission" date="2021-01" db="EMBL/GenBank/DDBJ databases">
        <title>Whole genome shotgun sequence of Actinoplanes nipponensis NBRC 14063.</title>
        <authorList>
            <person name="Komaki H."/>
            <person name="Tamura T."/>
        </authorList>
    </citation>
    <scope>NUCLEOTIDE SEQUENCE</scope>
    <source>
        <strain evidence="2">NBRC 14063</strain>
    </source>
</reference>
<dbReference type="EMBL" id="BOMQ01000008">
    <property type="protein sequence ID" value="GIE46845.1"/>
    <property type="molecule type" value="Genomic_DNA"/>
</dbReference>
<dbReference type="InterPro" id="IPR054643">
    <property type="entry name" value="TbtD_PbtD_pyrid"/>
</dbReference>
<dbReference type="Pfam" id="PF14028">
    <property type="entry name" value="Lant_dehydr_C"/>
    <property type="match status" value="1"/>
</dbReference>
<dbReference type="Proteomes" id="UP000647172">
    <property type="component" value="Unassembled WGS sequence"/>
</dbReference>
<dbReference type="AlphaFoldDB" id="A0A919JCH9"/>
<protein>
    <recommendedName>
        <fullName evidence="1">Thiopeptide-type bacteriocin biosynthesis domain-containing protein</fullName>
    </recommendedName>
</protein>
<gene>
    <name evidence="2" type="ORF">Ani05nite_03790</name>
</gene>
<organism evidence="2 3">
    <name type="scientific">Actinoplanes nipponensis</name>
    <dbReference type="NCBI Taxonomy" id="135950"/>
    <lineage>
        <taxon>Bacteria</taxon>
        <taxon>Bacillati</taxon>
        <taxon>Actinomycetota</taxon>
        <taxon>Actinomycetes</taxon>
        <taxon>Micromonosporales</taxon>
        <taxon>Micromonosporaceae</taxon>
        <taxon>Actinoplanes</taxon>
    </lineage>
</organism>
<dbReference type="InterPro" id="IPR023809">
    <property type="entry name" value="Thiopep_bacteriocin_synth_dom"/>
</dbReference>
<keyword evidence="3" id="KW-1185">Reference proteome</keyword>
<comment type="caution">
    <text evidence="2">The sequence shown here is derived from an EMBL/GenBank/DDBJ whole genome shotgun (WGS) entry which is preliminary data.</text>
</comment>
<sequence length="350" mass="39268">MTWHSIHVAYHDESLDDLVVDGVWPLFTALGPDVPARYLVRHWRRGPHLRLNLRTGGADLPAAVRSATWRIVGGYLADHPSTRVLDSGRFRELHRRLARLENDPGPTEPWYDNNTLRAAPYEPGLGGVWTDFHVATAELTFRMTDQVRRARGRLSLAYDLLIATAHRLSGRSLVEGFPSFRSHAEGFLTGFPEGPGMRARWDDHFARHADQLVDRARSVVAALDGGGPGVALVDEWTRVLAEVQQRARRDIEAGRLSLDDPEPGRYDPGLRPLPDVSAFHRTLMADDRSWADMRAATWFQAYRFALNCLYLQLTKLGVTPVERFMLCHLAADAVEAGYGVTALEVLRGRP</sequence>
<evidence type="ECO:0000259" key="1">
    <source>
        <dbReference type="Pfam" id="PF14028"/>
    </source>
</evidence>